<organism evidence="7">
    <name type="scientific">Pseudo-nitzschia australis</name>
    <dbReference type="NCBI Taxonomy" id="44445"/>
    <lineage>
        <taxon>Eukaryota</taxon>
        <taxon>Sar</taxon>
        <taxon>Stramenopiles</taxon>
        <taxon>Ochrophyta</taxon>
        <taxon>Bacillariophyta</taxon>
        <taxon>Bacillariophyceae</taxon>
        <taxon>Bacillariophycidae</taxon>
        <taxon>Bacillariales</taxon>
        <taxon>Bacillariaceae</taxon>
        <taxon>Pseudo-nitzschia</taxon>
    </lineage>
</organism>
<dbReference type="InterPro" id="IPR005845">
    <property type="entry name" value="A-D-PHexomutase_a/b/a-II"/>
</dbReference>
<evidence type="ECO:0000259" key="5">
    <source>
        <dbReference type="Pfam" id="PF02879"/>
    </source>
</evidence>
<comment type="similarity">
    <text evidence="2">Belongs to the phosphohexose mutase family.</text>
</comment>
<evidence type="ECO:0000259" key="4">
    <source>
        <dbReference type="Pfam" id="PF02878"/>
    </source>
</evidence>
<dbReference type="SUPFAM" id="SSF53738">
    <property type="entry name" value="Phosphoglucomutase, first 3 domains"/>
    <property type="match status" value="3"/>
</dbReference>
<feature type="domain" description="Alpha-D-phosphohexomutase alpha/beta/alpha" evidence="6">
    <location>
        <begin position="437"/>
        <end position="545"/>
    </location>
</feature>
<evidence type="ECO:0000259" key="6">
    <source>
        <dbReference type="Pfam" id="PF02880"/>
    </source>
</evidence>
<dbReference type="EMBL" id="HBIX01003434">
    <property type="protein sequence ID" value="CAE0709921.1"/>
    <property type="molecule type" value="Transcribed_RNA"/>
</dbReference>
<gene>
    <name evidence="7" type="ORF">PAUS00366_LOCUS2641</name>
</gene>
<reference evidence="7" key="1">
    <citation type="submission" date="2021-01" db="EMBL/GenBank/DDBJ databases">
        <authorList>
            <person name="Corre E."/>
            <person name="Pelletier E."/>
            <person name="Niang G."/>
            <person name="Scheremetjew M."/>
            <person name="Finn R."/>
            <person name="Kale V."/>
            <person name="Holt S."/>
            <person name="Cochrane G."/>
            <person name="Meng A."/>
            <person name="Brown T."/>
            <person name="Cohen L."/>
        </authorList>
    </citation>
    <scope>NUCLEOTIDE SEQUENCE</scope>
    <source>
        <strain evidence="7">10249 10 AB</strain>
    </source>
</reference>
<dbReference type="PANTHER" id="PTHR42946">
    <property type="entry name" value="PHOSPHOHEXOSE MUTASE"/>
    <property type="match status" value="1"/>
</dbReference>
<dbReference type="InterPro" id="IPR005846">
    <property type="entry name" value="A-D-PHexomutase_a/b/a-III"/>
</dbReference>
<name>A0A7S4AB95_9STRA</name>
<dbReference type="Pfam" id="PF02878">
    <property type="entry name" value="PGM_PMM_I"/>
    <property type="match status" value="1"/>
</dbReference>
<comment type="cofactor">
    <cofactor evidence="1">
        <name>Mg(2+)</name>
        <dbReference type="ChEBI" id="CHEBI:18420"/>
    </cofactor>
</comment>
<evidence type="ECO:0000256" key="3">
    <source>
        <dbReference type="ARBA" id="ARBA00022553"/>
    </source>
</evidence>
<evidence type="ECO:0000313" key="7">
    <source>
        <dbReference type="EMBL" id="CAE0709921.1"/>
    </source>
</evidence>
<dbReference type="InterPro" id="IPR016055">
    <property type="entry name" value="A-D-PHexomutase_a/b/a-I/II/III"/>
</dbReference>
<dbReference type="PRINTS" id="PR00509">
    <property type="entry name" value="PGMPMM"/>
</dbReference>
<evidence type="ECO:0000256" key="1">
    <source>
        <dbReference type="ARBA" id="ARBA00001946"/>
    </source>
</evidence>
<dbReference type="InterPro" id="IPR005841">
    <property type="entry name" value="Alpha-D-phosphohexomutase_SF"/>
</dbReference>
<accession>A0A7S4AB95</accession>
<protein>
    <recommendedName>
        <fullName evidence="8">Alpha-D-phosphohexomutase alpha/beta/alpha domain-containing protein</fullName>
    </recommendedName>
</protein>
<dbReference type="Gene3D" id="3.40.120.10">
    <property type="entry name" value="Alpha-D-Glucose-1,6-Bisphosphate, subunit A, domain 3"/>
    <property type="match status" value="3"/>
</dbReference>
<dbReference type="AlphaFoldDB" id="A0A7S4AB95"/>
<dbReference type="Pfam" id="PF02879">
    <property type="entry name" value="PGM_PMM_II"/>
    <property type="match status" value="1"/>
</dbReference>
<dbReference type="GO" id="GO:0004615">
    <property type="term" value="F:phosphomannomutase activity"/>
    <property type="evidence" value="ECO:0007669"/>
    <property type="project" value="TreeGrafter"/>
</dbReference>
<feature type="domain" description="Alpha-D-phosphohexomutase alpha/beta/alpha" evidence="4">
    <location>
        <begin position="149"/>
        <end position="273"/>
    </location>
</feature>
<evidence type="ECO:0000256" key="2">
    <source>
        <dbReference type="ARBA" id="ARBA00010231"/>
    </source>
</evidence>
<dbReference type="InterPro" id="IPR005844">
    <property type="entry name" value="A-D-PHexomutase_a/b/a-I"/>
</dbReference>
<dbReference type="PANTHER" id="PTHR42946:SF1">
    <property type="entry name" value="PHOSPHOGLUCOMUTASE (ALPHA-D-GLUCOSE-1,6-BISPHOSPHATE-DEPENDENT)"/>
    <property type="match status" value="1"/>
</dbReference>
<evidence type="ECO:0008006" key="8">
    <source>
        <dbReference type="Google" id="ProtNLM"/>
    </source>
</evidence>
<feature type="domain" description="Alpha-D-phosphohexomutase alpha/beta/alpha" evidence="5">
    <location>
        <begin position="323"/>
        <end position="408"/>
    </location>
</feature>
<dbReference type="InterPro" id="IPR050060">
    <property type="entry name" value="Phosphoglucosamine_mutase"/>
</dbReference>
<proteinExistence type="inferred from homology"/>
<dbReference type="GO" id="GO:0005975">
    <property type="term" value="P:carbohydrate metabolic process"/>
    <property type="evidence" value="ECO:0007669"/>
    <property type="project" value="InterPro"/>
</dbReference>
<sequence length="676" mass="74038">MKSIFSVDHVLATAICAIHFVVLFRRNAASFAPDRVRRMRTTTIHQRGVVHRGLGMVRMSDEFATKASSSPSKSSDEGTGRIGVASDAFLKDYFQSEIDNVNLPPSMSIIRRSIGQLASGSDIRGQFVPHPVTGRIAALARSIGQTKIPALTPFAAHCLGFAFATMLKEEQRMNGQQDEEVTVCIGRDPREHGLMLADSFARGAGGLKGVKVCYTGIATTPALFEFCRSSLCHGGVMVTASHLPEDRNGFKFFDAYNGGFRKSQINEMLEIAQDHAHVWFDMGILPPTNIGCVCCDEHVNWMEHYQEQLKIALMRQVNKEENREQPLKGLNIVLNSGNGSGGFFQKVLADLGANVDGSINIKADPSFPRGVPNPENDEMIQDTIRACEAANADLGILLDTDADRCGLVAPGSYTQVSTSLEGNDMLFKPSVYEPINKNRLIALIGAIYARQSPGCAIVTDSVTSNGLSKFLKEDLNLNHIRYLRGYANVIEKAKSVNAEMSANAEVAIETSGHCAVRENGFLDDGTFTAIKVLGLLAQESQQSEESSTTRKSLLDLLSNLEELDEVNEFRLPGKDGSLESVIRLFDLVALDIETHCEEESEWSVDRENLEGIRVSTEKDGGYFLLRKSLHDPVMCLQVEATSKAAAKLLITDPLLNLFQSEPQVAQILDLSALEQY</sequence>
<dbReference type="Pfam" id="PF02880">
    <property type="entry name" value="PGM_PMM_III"/>
    <property type="match status" value="1"/>
</dbReference>
<keyword evidence="3" id="KW-0597">Phosphoprotein</keyword>